<feature type="non-terminal residue" evidence="2">
    <location>
        <position position="1"/>
    </location>
</feature>
<protein>
    <submittedName>
        <fullName evidence="2">Uncharacterized protein</fullName>
    </submittedName>
</protein>
<dbReference type="EMBL" id="CADCVT010000256">
    <property type="protein sequence ID" value="CAA9510940.1"/>
    <property type="molecule type" value="Genomic_DNA"/>
</dbReference>
<feature type="compositionally biased region" description="Basic residues" evidence="1">
    <location>
        <begin position="91"/>
        <end position="102"/>
    </location>
</feature>
<gene>
    <name evidence="2" type="ORF">AVDCRST_MAG85-2337</name>
</gene>
<dbReference type="AlphaFoldDB" id="A0A6J4T1N3"/>
<proteinExistence type="predicted"/>
<evidence type="ECO:0000256" key="1">
    <source>
        <dbReference type="SAM" id="MobiDB-lite"/>
    </source>
</evidence>
<feature type="region of interest" description="Disordered" evidence="1">
    <location>
        <begin position="1"/>
        <end position="102"/>
    </location>
</feature>
<evidence type="ECO:0000313" key="2">
    <source>
        <dbReference type="EMBL" id="CAA9510940.1"/>
    </source>
</evidence>
<reference evidence="2" key="1">
    <citation type="submission" date="2020-02" db="EMBL/GenBank/DDBJ databases">
        <authorList>
            <person name="Meier V. D."/>
        </authorList>
    </citation>
    <scope>NUCLEOTIDE SEQUENCE</scope>
    <source>
        <strain evidence="2">AVDCRST_MAG85</strain>
    </source>
</reference>
<accession>A0A6J4T1N3</accession>
<name>A0A6J4T1N3_9ACTN</name>
<organism evidence="2">
    <name type="scientific">uncultured Solirubrobacteraceae bacterium</name>
    <dbReference type="NCBI Taxonomy" id="1162706"/>
    <lineage>
        <taxon>Bacteria</taxon>
        <taxon>Bacillati</taxon>
        <taxon>Actinomycetota</taxon>
        <taxon>Thermoleophilia</taxon>
        <taxon>Solirubrobacterales</taxon>
        <taxon>Solirubrobacteraceae</taxon>
        <taxon>environmental samples</taxon>
    </lineage>
</organism>
<feature type="compositionally biased region" description="Basic and acidic residues" evidence="1">
    <location>
        <begin position="46"/>
        <end position="55"/>
    </location>
</feature>
<feature type="compositionally biased region" description="Basic and acidic residues" evidence="1">
    <location>
        <begin position="1"/>
        <end position="13"/>
    </location>
</feature>
<feature type="compositionally biased region" description="Basic residues" evidence="1">
    <location>
        <begin position="14"/>
        <end position="45"/>
    </location>
</feature>
<feature type="non-terminal residue" evidence="2">
    <location>
        <position position="102"/>
    </location>
</feature>
<sequence>AVRLYRNDEDGARPARRRRRDLARRRRQPARRRLRVVHRQRVRRDPRHDPRHGGLAERGAPRRVASAPGDQGRHRASDADADRRLHEPGARRRRRTRRQRRM</sequence>
<feature type="compositionally biased region" description="Basic and acidic residues" evidence="1">
    <location>
        <begin position="71"/>
        <end position="90"/>
    </location>
</feature>